<feature type="domain" description="Alpha-2-macroglobulin" evidence="7">
    <location>
        <begin position="1151"/>
        <end position="1240"/>
    </location>
</feature>
<sequence>MLRALFSVIALIVFAAQVAAQSGFPDRRAVVTNDIDYYGSDLQAIFDTSYVTCRNACLNNPACQAFTFNSKSNACFPKSDVTKEVAYEGAYSARILPTDQAVMAQVDSRIADLEFTGSYMIENANDLARRIGGMHPAGQWSAEAMLKAAQDRLQQNDYLNAMRWTGAATSITDAADQWTEYARLSLLIQKDQNKYKYQALQASINGYLRARNDGARVNALMVLADALEKDRRGRDMVQALRLASEIQPRADVTAALDSAIAKYGFRITEHRADNEAAAPRICAEFSEPLIEAGTDYTPFVQLPDANLVVQPDERQICIDGVQHGQRYTVTFRKGLPAANGEKLIKDVELSLYIRDRSPNVSFPGRAYVLPRAVDAALPIETVNLDTVNLVLRRVSDRNLLRAMQDDYFGRPISDYQANTFEENISEEVWTGIGEVQNTLNQNMTTRLPLGDVLADQPPGIYTLGARIEGVPHYDDPGALQWFVLTDLGLTTLNGTDGLHVFARGLSDADALDGIEITLLSRANSVLGTATTDAQGHVRFDPGLSRGTDGAAPALILAKAGEQDMAFLSLTDPAFDLSDRGVEGRPPAPPVDVFLATDRGAYRAGEVIHATALARDGVAEAITGLPLTAILTRPDGVEYARHFSADDAAGGHVFDMPIAGTAPRGTWQLEIKADVDAPALATQSLLVEDFLPERIDFDLTLPEGLMQASDLPDLQVAAKYLFGAPGAGLKSEGELLLRPRRSVDEFPGYVFGRYDAQASSRASYMDSYTTDAAGNLSVPLELPEMDANDRPFEATIALRLREGSGRPVERQIKRMVAPQGSMIGIKPEFDGVVPEGGEARFSVIGLGSDLNREPMQVNWTLNRVSTRYQWYQQWGNWEWEPVTTRKRVASGSGALGDTPLTISGDVEWGRYELVVERTDGAYVAASDDFYAGWYAPADTSQTPDTLELSLDAEGYRSGDTAQLRIVPRYAGTALITVMSNRVIDMQAVEVAEGENTIPLTVTDDWGAGAYVTAQVIRPMDVAAGQNPARALGLSYAKIDPGAKSLNVSIDAPEAMTPRGSMTATVNVDGLAEGSTGYVTLAAVDVGILNLTGFDSPNPSEHYFGQRRLGVEIRDIYGRLIDGMNGAQGQVRSGGDAGNGMQMQSPPPTDELVAYFTGPIAVNADGTAEAQFDIPDFNGTVRLMAIAWSGSAVGEAAADVLVRDPVVVTASLPRFLAPGDQSRLLLEIVHATGPTGRMGLDVSAPGVTLAGNIPSGFDLDTNAKASFSLPITAGDVGDYEVQIALTTPDGKQLTKSLTLPVRSNDPAVSETRRFELAAGDTFTLDDAVFAAMKPGSGQAVISAGPLARLNAPALLQALDRYPYGCTEQVTSRAMPLLYYNQVAKALNLGNDAQIALRIEQSIERVLTRQTSGGAFGLWRAESGDFWLDSYVADFLSRARAEGHDVPDRAFTMAMDNLRNRLNYAPDFDNGGQDVAYALMVLAREGAARMGDLRYYADVKAGDFATPLALAQLGAALASYGDQTRADRMFRAAVDRMSKTATDEGQLWRADYGTQYRDRAGVLALIVEAGSQAADTTQLASELGRTGPHMSTQEQAWTLLAARALIDDPSANGLTLNGEAVAGPFVRMVEAETLTPQAIRNTGGTATDITLTTLGVPQIPEAAGGYGYRIERSYYDLDGNAATLDNVSSGARLVAVIKVLPAGKGEARLIINDPLPAGLEIDNPNLLRSGDVRSLDWLKTANAEHSEFRSDRFIAAVDWRSNDPLTLAYIVRAISPGSYHHPAATVEDMYRPRYRAHTDTGAMTVAE</sequence>
<dbReference type="SUPFAM" id="SSF48239">
    <property type="entry name" value="Terpenoid cyclases/Protein prenyltransferases"/>
    <property type="match status" value="1"/>
</dbReference>
<feature type="domain" description="Alpha-2-macroglobulin bait region" evidence="6">
    <location>
        <begin position="945"/>
        <end position="1089"/>
    </location>
</feature>
<keyword evidence="9" id="KW-1185">Reference proteome</keyword>
<keyword evidence="4" id="KW-1015">Disulfide bond</keyword>
<dbReference type="InterPro" id="IPR011626">
    <property type="entry name" value="Alpha-macroglobulin_TED"/>
</dbReference>
<dbReference type="EMBL" id="CP106738">
    <property type="protein sequence ID" value="UXX81976.1"/>
    <property type="molecule type" value="Genomic_DNA"/>
</dbReference>
<dbReference type="Pfam" id="PF00207">
    <property type="entry name" value="A2M"/>
    <property type="match status" value="1"/>
</dbReference>
<dbReference type="InterPro" id="IPR001599">
    <property type="entry name" value="Macroglobln_a2"/>
</dbReference>
<dbReference type="Pfam" id="PF07678">
    <property type="entry name" value="TED_complement"/>
    <property type="match status" value="1"/>
</dbReference>
<dbReference type="Pfam" id="PF11974">
    <property type="entry name" value="bMG3"/>
    <property type="match status" value="1"/>
</dbReference>
<dbReference type="SMART" id="SM01360">
    <property type="entry name" value="A2M"/>
    <property type="match status" value="1"/>
</dbReference>
<dbReference type="PIRSF" id="PIRSF038980">
    <property type="entry name" value="A2M_bac"/>
    <property type="match status" value="1"/>
</dbReference>
<evidence type="ECO:0000313" key="9">
    <source>
        <dbReference type="Proteomes" id="UP001064087"/>
    </source>
</evidence>
<feature type="chain" id="PRO_5046682978" evidence="5">
    <location>
        <begin position="21"/>
        <end position="1804"/>
    </location>
</feature>
<evidence type="ECO:0000313" key="8">
    <source>
        <dbReference type="EMBL" id="UXX81976.1"/>
    </source>
</evidence>
<evidence type="ECO:0000256" key="3">
    <source>
        <dbReference type="ARBA" id="ARBA00022737"/>
    </source>
</evidence>
<dbReference type="InterPro" id="IPR021868">
    <property type="entry name" value="Alpha_2_Macroglob_MG3"/>
</dbReference>
<dbReference type="InterPro" id="IPR026284">
    <property type="entry name" value="A2MG_proteobact"/>
</dbReference>
<evidence type="ECO:0000256" key="1">
    <source>
        <dbReference type="ARBA" id="ARBA00010556"/>
    </source>
</evidence>
<dbReference type="InterPro" id="IPR002890">
    <property type="entry name" value="MG2"/>
</dbReference>
<dbReference type="SMART" id="SM01359">
    <property type="entry name" value="A2M_N_2"/>
    <property type="match status" value="1"/>
</dbReference>
<evidence type="ECO:0000256" key="2">
    <source>
        <dbReference type="ARBA" id="ARBA00022729"/>
    </source>
</evidence>
<dbReference type="InterPro" id="IPR008930">
    <property type="entry name" value="Terpenoid_cyclase/PrenylTrfase"/>
</dbReference>
<comment type="similarity">
    <text evidence="1">Belongs to the protease inhibitor I39 (alpha-2-macroglobulin) family. Bacterial alpha-2-macroglobulin subfamily.</text>
</comment>
<keyword evidence="2 5" id="KW-0732">Signal</keyword>
<reference evidence="8" key="1">
    <citation type="submission" date="2022-10" db="EMBL/GenBank/DDBJ databases">
        <title>Roseovarius pelagicus sp. nov., isolated from Arctic seawater.</title>
        <authorList>
            <person name="Hong Y.W."/>
            <person name="Hwang C.Y."/>
        </authorList>
    </citation>
    <scope>NUCLEOTIDE SEQUENCE</scope>
    <source>
        <strain evidence="8">HL-MP18</strain>
    </source>
</reference>
<dbReference type="Proteomes" id="UP001064087">
    <property type="component" value="Chromosome"/>
</dbReference>
<dbReference type="InterPro" id="IPR041203">
    <property type="entry name" value="Bact_A2M_MG5"/>
</dbReference>
<dbReference type="InterPro" id="IPR051802">
    <property type="entry name" value="YfhM-like"/>
</dbReference>
<evidence type="ECO:0000259" key="7">
    <source>
        <dbReference type="SMART" id="SM01360"/>
    </source>
</evidence>
<dbReference type="PANTHER" id="PTHR40094">
    <property type="entry name" value="ALPHA-2-MACROGLOBULIN HOMOLOG"/>
    <property type="match status" value="1"/>
</dbReference>
<dbReference type="Pfam" id="PF17972">
    <property type="entry name" value="bMG5"/>
    <property type="match status" value="1"/>
</dbReference>
<dbReference type="InterPro" id="IPR003609">
    <property type="entry name" value="Pan_app"/>
</dbReference>
<dbReference type="Pfam" id="PF00024">
    <property type="entry name" value="PAN_1"/>
    <property type="match status" value="1"/>
</dbReference>
<dbReference type="PANTHER" id="PTHR40094:SF1">
    <property type="entry name" value="UBIQUITIN DOMAIN-CONTAINING PROTEIN"/>
    <property type="match status" value="1"/>
</dbReference>
<dbReference type="InterPro" id="IPR041246">
    <property type="entry name" value="Bact_MG10"/>
</dbReference>
<dbReference type="InterPro" id="IPR047565">
    <property type="entry name" value="Alpha-macroglob_thiol-ester_cl"/>
</dbReference>
<dbReference type="Pfam" id="PF07703">
    <property type="entry name" value="A2M_BRD"/>
    <property type="match status" value="1"/>
</dbReference>
<dbReference type="Pfam" id="PF17973">
    <property type="entry name" value="bMG10"/>
    <property type="match status" value="1"/>
</dbReference>
<dbReference type="Gene3D" id="1.50.10.20">
    <property type="match status" value="1"/>
</dbReference>
<dbReference type="Gene3D" id="2.60.40.1930">
    <property type="match status" value="1"/>
</dbReference>
<dbReference type="InterPro" id="IPR000177">
    <property type="entry name" value="Apple"/>
</dbReference>
<dbReference type="CDD" id="cd02891">
    <property type="entry name" value="A2M_like"/>
    <property type="match status" value="1"/>
</dbReference>
<dbReference type="Gene3D" id="3.50.4.10">
    <property type="entry name" value="Hepatocyte Growth Factor"/>
    <property type="match status" value="1"/>
</dbReference>
<evidence type="ECO:0000259" key="6">
    <source>
        <dbReference type="SMART" id="SM01359"/>
    </source>
</evidence>
<evidence type="ECO:0000256" key="5">
    <source>
        <dbReference type="SAM" id="SignalP"/>
    </source>
</evidence>
<dbReference type="InterPro" id="IPR049120">
    <property type="entry name" value="A2M_bMG2"/>
</dbReference>
<evidence type="ECO:0000256" key="4">
    <source>
        <dbReference type="ARBA" id="ARBA00023157"/>
    </source>
</evidence>
<dbReference type="Pfam" id="PF17962">
    <property type="entry name" value="bMG6"/>
    <property type="match status" value="1"/>
</dbReference>
<accession>A0ABY6D743</accession>
<name>A0ABY6D743_9RHOB</name>
<feature type="signal peptide" evidence="5">
    <location>
        <begin position="1"/>
        <end position="20"/>
    </location>
</feature>
<organism evidence="8 9">
    <name type="scientific">Roseovarius pelagicus</name>
    <dbReference type="NCBI Taxonomy" id="2980108"/>
    <lineage>
        <taxon>Bacteria</taxon>
        <taxon>Pseudomonadati</taxon>
        <taxon>Pseudomonadota</taxon>
        <taxon>Alphaproteobacteria</taxon>
        <taxon>Rhodobacterales</taxon>
        <taxon>Roseobacteraceae</taxon>
        <taxon>Roseovarius</taxon>
    </lineage>
</organism>
<dbReference type="CDD" id="cd01100">
    <property type="entry name" value="APPLE_Factor_XI_like"/>
    <property type="match status" value="1"/>
</dbReference>
<dbReference type="Pfam" id="PF21142">
    <property type="entry name" value="A2M_bMG2"/>
    <property type="match status" value="1"/>
</dbReference>
<dbReference type="InterPro" id="IPR041462">
    <property type="entry name" value="Bact_A2M_MG6"/>
</dbReference>
<dbReference type="RefSeq" id="WP_263047038.1">
    <property type="nucleotide sequence ID" value="NZ_CP106738.1"/>
</dbReference>
<protein>
    <submittedName>
        <fullName evidence="8">Alpha-2-macroglobulin family protein</fullName>
    </submittedName>
</protein>
<gene>
    <name evidence="8" type="ORF">N7U68_12700</name>
</gene>
<dbReference type="SMART" id="SM01419">
    <property type="entry name" value="Thiol-ester_cl"/>
    <property type="match status" value="1"/>
</dbReference>
<dbReference type="InterPro" id="IPR011625">
    <property type="entry name" value="A2M_N_BRD"/>
</dbReference>
<dbReference type="Pfam" id="PF01835">
    <property type="entry name" value="MG2"/>
    <property type="match status" value="1"/>
</dbReference>
<keyword evidence="3" id="KW-0677">Repeat</keyword>
<proteinExistence type="inferred from homology"/>